<dbReference type="HOGENOM" id="CLU_1660496_0_0_1"/>
<name>A0A081CG90_PSEA2</name>
<keyword evidence="2" id="KW-1185">Reference proteome</keyword>
<dbReference type="GeneID" id="26304735"/>
<sequence length="159" mass="17598">MTPSASSSLSVVIDLFSSVGMPRSHSADKGDPTRKTPGQGTIGMRSSGQWKVQLNGRFNGLFDELDEVEDARKRPDDAQAKRVQQECDSHGDVLLVDDDVLRRPQHYSLKMHKGGYAPGKGKPIHLHTMKKAARQFVDHKSHGKLDNRRSTYGGHNPGR</sequence>
<dbReference type="Proteomes" id="UP000053758">
    <property type="component" value="Unassembled WGS sequence"/>
</dbReference>
<dbReference type="EMBL" id="DF830076">
    <property type="protein sequence ID" value="GAK65686.1"/>
    <property type="molecule type" value="Genomic_DNA"/>
</dbReference>
<evidence type="ECO:0000313" key="1">
    <source>
        <dbReference type="EMBL" id="GAK65686.1"/>
    </source>
</evidence>
<evidence type="ECO:0000313" key="2">
    <source>
        <dbReference type="Proteomes" id="UP000053758"/>
    </source>
</evidence>
<organism evidence="1 2">
    <name type="scientific">Pseudozyma antarctica</name>
    <name type="common">Yeast</name>
    <name type="synonym">Candida antarctica</name>
    <dbReference type="NCBI Taxonomy" id="84753"/>
    <lineage>
        <taxon>Eukaryota</taxon>
        <taxon>Fungi</taxon>
        <taxon>Dikarya</taxon>
        <taxon>Basidiomycota</taxon>
        <taxon>Ustilaginomycotina</taxon>
        <taxon>Ustilaginomycetes</taxon>
        <taxon>Ustilaginales</taxon>
        <taxon>Ustilaginaceae</taxon>
        <taxon>Moesziomyces</taxon>
    </lineage>
</organism>
<reference evidence="2" key="1">
    <citation type="journal article" date="2014" name="Genome Announc.">
        <title>Draft Genome Sequence of the Yeast Pseudozyma antarctica Type Strain JCM10317, a Producer of the Glycolipid Biosurfactants, Mannosylerythritol Lipids.</title>
        <authorList>
            <person name="Saika A."/>
            <person name="Koike H."/>
            <person name="Hori T."/>
            <person name="Fukuoka T."/>
            <person name="Sato S."/>
            <person name="Habe H."/>
            <person name="Kitamoto D."/>
            <person name="Morita T."/>
        </authorList>
    </citation>
    <scope>NUCLEOTIDE SEQUENCE [LARGE SCALE GENOMIC DNA]</scope>
    <source>
        <strain evidence="2">JCM 10317</strain>
    </source>
</reference>
<proteinExistence type="predicted"/>
<dbReference type="RefSeq" id="XP_014656349.1">
    <property type="nucleotide sequence ID" value="XM_014800863.1"/>
</dbReference>
<accession>A0A081CG90</accession>
<dbReference type="AlphaFoldDB" id="A0A081CG90"/>
<gene>
    <name evidence="1" type="ORF">PAN0_009d3904</name>
</gene>
<protein>
    <submittedName>
        <fullName evidence="1">Uncharacterized protein</fullName>
    </submittedName>
</protein>